<keyword evidence="4 6" id="KW-0663">Pyridoxal phosphate</keyword>
<evidence type="ECO:0000256" key="2">
    <source>
        <dbReference type="ARBA" id="ARBA00009533"/>
    </source>
</evidence>
<feature type="compositionally biased region" description="Polar residues" evidence="8">
    <location>
        <begin position="1"/>
        <end position="20"/>
    </location>
</feature>
<dbReference type="AlphaFoldDB" id="A0A5J6ZBQ5"/>
<keyword evidence="5 7" id="KW-0456">Lyase</keyword>
<dbReference type="Gene3D" id="3.90.1150.170">
    <property type="match status" value="1"/>
</dbReference>
<keyword evidence="3" id="KW-0210">Decarboxylase</keyword>
<dbReference type="PANTHER" id="PTHR45677:SF8">
    <property type="entry name" value="CYSTEINE SULFINIC ACID DECARBOXYLASE"/>
    <property type="match status" value="1"/>
</dbReference>
<dbReference type="GO" id="GO:0004058">
    <property type="term" value="F:aromatic-L-amino-acid decarboxylase activity"/>
    <property type="evidence" value="ECO:0007669"/>
    <property type="project" value="UniProtKB-ARBA"/>
</dbReference>
<dbReference type="SUPFAM" id="SSF53383">
    <property type="entry name" value="PLP-dependent transferases"/>
    <property type="match status" value="1"/>
</dbReference>
<dbReference type="Pfam" id="PF00282">
    <property type="entry name" value="Pyridoxal_deC"/>
    <property type="match status" value="1"/>
</dbReference>
<reference evidence="10" key="1">
    <citation type="submission" date="2019-10" db="EMBL/GenBank/DDBJ databases">
        <title>Complete genome sequence of Corynebacterium urogenitalis DSM 108747, isolated from the genital tract of a cow.</title>
        <authorList>
            <person name="Ruckert C."/>
            <person name="Ballas P."/>
            <person name="Wagener K."/>
            <person name="Drillich M."/>
            <person name="Kaempfer P."/>
            <person name="Busse H.-J."/>
            <person name="Ehling-Schulz M."/>
        </authorList>
    </citation>
    <scope>NUCLEOTIDE SEQUENCE [LARGE SCALE GENOMIC DNA]</scope>
    <source>
        <strain evidence="10">LMM 1652</strain>
    </source>
</reference>
<dbReference type="InterPro" id="IPR015421">
    <property type="entry name" value="PyrdxlP-dep_Trfase_major"/>
</dbReference>
<comment type="similarity">
    <text evidence="2 7">Belongs to the group II decarboxylase family.</text>
</comment>
<proteinExistence type="inferred from homology"/>
<evidence type="ECO:0000256" key="6">
    <source>
        <dbReference type="PIRSR" id="PIRSR602129-50"/>
    </source>
</evidence>
<dbReference type="GO" id="GO:0019752">
    <property type="term" value="P:carboxylic acid metabolic process"/>
    <property type="evidence" value="ECO:0007669"/>
    <property type="project" value="InterPro"/>
</dbReference>
<keyword evidence="10" id="KW-1185">Reference proteome</keyword>
<name>A0A5J6ZBQ5_9CORY</name>
<evidence type="ECO:0000313" key="9">
    <source>
        <dbReference type="EMBL" id="QFQ03105.1"/>
    </source>
</evidence>
<feature type="modified residue" description="N6-(pyridoxal phosphate)lysine" evidence="6">
    <location>
        <position position="326"/>
    </location>
</feature>
<evidence type="ECO:0000313" key="10">
    <source>
        <dbReference type="Proteomes" id="UP000326711"/>
    </source>
</evidence>
<dbReference type="PROSITE" id="PS00392">
    <property type="entry name" value="DDC_GAD_HDC_YDC"/>
    <property type="match status" value="1"/>
</dbReference>
<dbReference type="KEGG" id="cuo:CUROG_08785"/>
<dbReference type="RefSeq" id="WP_151903388.1">
    <property type="nucleotide sequence ID" value="NZ_CP045032.1"/>
</dbReference>
<dbReference type="Gene3D" id="3.40.640.10">
    <property type="entry name" value="Type I PLP-dependent aspartate aminotransferase-like (Major domain)"/>
    <property type="match status" value="1"/>
</dbReference>
<gene>
    <name evidence="9" type="primary">ddc</name>
    <name evidence="9" type="ORF">CUROG_08785</name>
</gene>
<dbReference type="GO" id="GO:0030170">
    <property type="term" value="F:pyridoxal phosphate binding"/>
    <property type="evidence" value="ECO:0007669"/>
    <property type="project" value="InterPro"/>
</dbReference>
<evidence type="ECO:0000256" key="3">
    <source>
        <dbReference type="ARBA" id="ARBA00022793"/>
    </source>
</evidence>
<evidence type="ECO:0000256" key="5">
    <source>
        <dbReference type="ARBA" id="ARBA00023239"/>
    </source>
</evidence>
<dbReference type="InterPro" id="IPR002129">
    <property type="entry name" value="PyrdxlP-dep_de-COase"/>
</dbReference>
<evidence type="ECO:0000256" key="4">
    <source>
        <dbReference type="ARBA" id="ARBA00022898"/>
    </source>
</evidence>
<sequence>MDNISQPSGASFAVPSTPSNPIHPDSEFDLNHDLVGHKAVHLDDALRHAANTTSEYLTTAEHPCPTRSIDSLRETIDGIDLTQPLHSLDECIAELKDIWLNHAVWYHHPHYIAHLNCPVSASAVAGDILASVVNTAVETWDQASSAALIEQKLIRWTASTMSWDPTRSNGVFTSGGTQSNLQAMLVARNKALHLHSTHSIQSLRIFVSEDAHYSIARAAHILGLPGANVIRIPTDEHHIMDTRLLRDALTECTATGAVPMAIVATAGTTDLGAIDPIDNIADIASDHSTHLHVDAAYGGALLVSPTQSHRLHGIDRADSVTIDFHKGFFQPVACSAVLFREGSELSHISWHADYLNPQESEELNLADYSLQTTRRFDALKLWMTLRNYGCEPIGRAFDSCCETARAVACTIDHHPDMELLTLPSLSTVVFRPRDSRLDPQRLKDHLFAQGRAVIATTKIGSERWLKFTILDPTVHVADATRVLSLIEEAAESLMASNNTQ</sequence>
<protein>
    <submittedName>
        <fullName evidence="9">L-2,4-diaminobutyrate decarboxylase</fullName>
        <ecNumber evidence="9">4.1.1.86</ecNumber>
    </submittedName>
</protein>
<dbReference type="GO" id="GO:0005737">
    <property type="term" value="C:cytoplasm"/>
    <property type="evidence" value="ECO:0007669"/>
    <property type="project" value="TreeGrafter"/>
</dbReference>
<accession>A0A5J6ZBQ5</accession>
<dbReference type="PANTHER" id="PTHR45677">
    <property type="entry name" value="GLUTAMATE DECARBOXYLASE-RELATED"/>
    <property type="match status" value="1"/>
</dbReference>
<organism evidence="9 10">
    <name type="scientific">Corynebacterium urogenitale</name>
    <dbReference type="NCBI Taxonomy" id="2487892"/>
    <lineage>
        <taxon>Bacteria</taxon>
        <taxon>Bacillati</taxon>
        <taxon>Actinomycetota</taxon>
        <taxon>Actinomycetes</taxon>
        <taxon>Mycobacteriales</taxon>
        <taxon>Corynebacteriaceae</taxon>
        <taxon>Corynebacterium</taxon>
    </lineage>
</organism>
<dbReference type="EC" id="4.1.1.86" evidence="9"/>
<dbReference type="EMBL" id="CP045032">
    <property type="protein sequence ID" value="QFQ03105.1"/>
    <property type="molecule type" value="Genomic_DNA"/>
</dbReference>
<evidence type="ECO:0000256" key="1">
    <source>
        <dbReference type="ARBA" id="ARBA00001933"/>
    </source>
</evidence>
<evidence type="ECO:0000256" key="8">
    <source>
        <dbReference type="SAM" id="MobiDB-lite"/>
    </source>
</evidence>
<dbReference type="InterPro" id="IPR015424">
    <property type="entry name" value="PyrdxlP-dep_Trfase"/>
</dbReference>
<feature type="region of interest" description="Disordered" evidence="8">
    <location>
        <begin position="1"/>
        <end position="28"/>
    </location>
</feature>
<dbReference type="Proteomes" id="UP000326711">
    <property type="component" value="Chromosome"/>
</dbReference>
<dbReference type="InterPro" id="IPR021115">
    <property type="entry name" value="Pyridoxal-P_BS"/>
</dbReference>
<dbReference type="GO" id="GO:0033983">
    <property type="term" value="F:diaminobutyrate decarboxylase activity"/>
    <property type="evidence" value="ECO:0007669"/>
    <property type="project" value="UniProtKB-EC"/>
</dbReference>
<comment type="cofactor">
    <cofactor evidence="1 6 7">
        <name>pyridoxal 5'-phosphate</name>
        <dbReference type="ChEBI" id="CHEBI:597326"/>
    </cofactor>
</comment>
<dbReference type="OrthoDB" id="3335676at2"/>
<evidence type="ECO:0000256" key="7">
    <source>
        <dbReference type="RuleBase" id="RU000382"/>
    </source>
</evidence>